<evidence type="ECO:0000256" key="2">
    <source>
        <dbReference type="ARBA" id="ARBA00022729"/>
    </source>
</evidence>
<dbReference type="OrthoDB" id="7677520at2"/>
<dbReference type="AlphaFoldDB" id="A0A4R6X623"/>
<evidence type="ECO:0000256" key="1">
    <source>
        <dbReference type="ARBA" id="ARBA00010333"/>
    </source>
</evidence>
<feature type="chain" id="PRO_5020641879" evidence="3">
    <location>
        <begin position="32"/>
        <end position="278"/>
    </location>
</feature>
<evidence type="ECO:0000259" key="4">
    <source>
        <dbReference type="SMART" id="SM00062"/>
    </source>
</evidence>
<protein>
    <submittedName>
        <fullName evidence="5">Amino acid ABC transporter substrate-binding protein (PAAT family)</fullName>
    </submittedName>
</protein>
<dbReference type="Pfam" id="PF00497">
    <property type="entry name" value="SBP_bac_3"/>
    <property type="match status" value="1"/>
</dbReference>
<gene>
    <name evidence="5" type="ORF">C8D85_2400</name>
</gene>
<dbReference type="InterPro" id="IPR001638">
    <property type="entry name" value="Solute-binding_3/MltF_N"/>
</dbReference>
<proteinExistence type="inferred from homology"/>
<keyword evidence="6" id="KW-1185">Reference proteome</keyword>
<dbReference type="SUPFAM" id="SSF53850">
    <property type="entry name" value="Periplasmic binding protein-like II"/>
    <property type="match status" value="1"/>
</dbReference>
<reference evidence="5 6" key="1">
    <citation type="submission" date="2019-03" db="EMBL/GenBank/DDBJ databases">
        <title>Genomic Encyclopedia of Type Strains, Phase IV (KMG-IV): sequencing the most valuable type-strain genomes for metagenomic binning, comparative biology and taxonomic classification.</title>
        <authorList>
            <person name="Goeker M."/>
        </authorList>
    </citation>
    <scope>NUCLEOTIDE SEQUENCE [LARGE SCALE GENOMIC DNA]</scope>
    <source>
        <strain evidence="5 6">DSM 5604</strain>
    </source>
</reference>
<dbReference type="PANTHER" id="PTHR35936:SF6">
    <property type="entry name" value="AMINO ACID ABC TRANSPORTER SUBSTRATE-BINDING PAAT FAMILY PROTEIN"/>
    <property type="match status" value="1"/>
</dbReference>
<evidence type="ECO:0000256" key="3">
    <source>
        <dbReference type="SAM" id="SignalP"/>
    </source>
</evidence>
<comment type="caution">
    <text evidence="5">The sequence shown here is derived from an EMBL/GenBank/DDBJ whole genome shotgun (WGS) entry which is preliminary data.</text>
</comment>
<keyword evidence="2 3" id="KW-0732">Signal</keyword>
<sequence>MTRFLTIKGTITKSLAPALVLGALFGSHAFAATEDSASCTSLRATGNPEYPPFLWQVENSSLLHGAVANLMSELSKKIQIPIETVYVGPWSRSQQEVRSGRVDLMAGAFYTSERADYMEYFSPAMMFTKSVVWQSAVAKFHYSSWPDLKGRWGVTVINNSFGQEFDAYAKQNLNLLTVASLEQALSMLGAGRADFVLYEKNPGAAYVQKMGLENVVSAVEPAISSEGLFLTISKESPCNTPELKSKIAIALRELVDESVPQDVLMDALTEWREGPSKL</sequence>
<comment type="similarity">
    <text evidence="1">Belongs to the bacterial solute-binding protein 3 family.</text>
</comment>
<evidence type="ECO:0000313" key="5">
    <source>
        <dbReference type="EMBL" id="TDR12367.1"/>
    </source>
</evidence>
<feature type="domain" description="Solute-binding protein family 3/N-terminal" evidence="4">
    <location>
        <begin position="41"/>
        <end position="275"/>
    </location>
</feature>
<accession>A0A4R6X623</accession>
<dbReference type="PANTHER" id="PTHR35936">
    <property type="entry name" value="MEMBRANE-BOUND LYTIC MUREIN TRANSGLYCOSYLASE F"/>
    <property type="match status" value="1"/>
</dbReference>
<dbReference type="Proteomes" id="UP000295729">
    <property type="component" value="Unassembled WGS sequence"/>
</dbReference>
<dbReference type="EMBL" id="SNZA01000004">
    <property type="protein sequence ID" value="TDR12367.1"/>
    <property type="molecule type" value="Genomic_DNA"/>
</dbReference>
<feature type="signal peptide" evidence="3">
    <location>
        <begin position="1"/>
        <end position="31"/>
    </location>
</feature>
<dbReference type="Gene3D" id="3.40.190.10">
    <property type="entry name" value="Periplasmic binding protein-like II"/>
    <property type="match status" value="2"/>
</dbReference>
<name>A0A4R6X623_9GAMM</name>
<evidence type="ECO:0000313" key="6">
    <source>
        <dbReference type="Proteomes" id="UP000295729"/>
    </source>
</evidence>
<organism evidence="5 6">
    <name type="scientific">Marinomonas communis</name>
    <dbReference type="NCBI Taxonomy" id="28254"/>
    <lineage>
        <taxon>Bacteria</taxon>
        <taxon>Pseudomonadati</taxon>
        <taxon>Pseudomonadota</taxon>
        <taxon>Gammaproteobacteria</taxon>
        <taxon>Oceanospirillales</taxon>
        <taxon>Oceanospirillaceae</taxon>
        <taxon>Marinomonas</taxon>
    </lineage>
</organism>
<dbReference type="RefSeq" id="WP_133563007.1">
    <property type="nucleotide sequence ID" value="NZ_SNZA01000004.1"/>
</dbReference>
<dbReference type="SMART" id="SM00062">
    <property type="entry name" value="PBPb"/>
    <property type="match status" value="1"/>
</dbReference>